<dbReference type="Proteomes" id="UP000198781">
    <property type="component" value="Unassembled WGS sequence"/>
</dbReference>
<keyword evidence="3" id="KW-1185">Reference proteome</keyword>
<dbReference type="STRING" id="187868.SAMN05192589_102145"/>
<reference evidence="2 3" key="1">
    <citation type="submission" date="2016-10" db="EMBL/GenBank/DDBJ databases">
        <authorList>
            <person name="de Groot N.N."/>
        </authorList>
    </citation>
    <scope>NUCLEOTIDE SEQUENCE [LARGE SCALE GENOMIC DNA]</scope>
    <source>
        <strain evidence="2 3">DSM 16619</strain>
    </source>
</reference>
<evidence type="ECO:0000313" key="2">
    <source>
        <dbReference type="EMBL" id="SDC41522.1"/>
    </source>
</evidence>
<gene>
    <name evidence="2" type="ORF">SAMN05192589_102145</name>
</gene>
<dbReference type="RefSeq" id="WP_217640132.1">
    <property type="nucleotide sequence ID" value="NZ_FMZC01000002.1"/>
</dbReference>
<proteinExistence type="predicted"/>
<feature type="region of interest" description="Disordered" evidence="1">
    <location>
        <begin position="124"/>
        <end position="148"/>
    </location>
</feature>
<accession>A0A1G6LDL6</accession>
<feature type="region of interest" description="Disordered" evidence="1">
    <location>
        <begin position="67"/>
        <end position="89"/>
    </location>
</feature>
<organism evidence="2 3">
    <name type="scientific">Paracidovorax valerianellae</name>
    <dbReference type="NCBI Taxonomy" id="187868"/>
    <lineage>
        <taxon>Bacteria</taxon>
        <taxon>Pseudomonadati</taxon>
        <taxon>Pseudomonadota</taxon>
        <taxon>Betaproteobacteria</taxon>
        <taxon>Burkholderiales</taxon>
        <taxon>Comamonadaceae</taxon>
        <taxon>Paracidovorax</taxon>
    </lineage>
</organism>
<sequence>MISHPPSGRARMRWPWVAVGAAVLLLGVATVTNTVRLARLAQETRNANRDAEMQSLASSVAQLRGALDEARRQPAPVTESAFSAEKQATGERIARIEQAQASMARADDVTALTARIDTLQKQLAERQAAARPTRASASGAARDATPAPPPFAVLGTELRAGVPFLAIAPPGASSPAQIRLLRAGDQEGDWRLDGIEPGAALFTVRAQTRRVPVHAR</sequence>
<dbReference type="AlphaFoldDB" id="A0A1G6LDL6"/>
<dbReference type="EMBL" id="FMZC01000002">
    <property type="protein sequence ID" value="SDC41522.1"/>
    <property type="molecule type" value="Genomic_DNA"/>
</dbReference>
<evidence type="ECO:0000256" key="1">
    <source>
        <dbReference type="SAM" id="MobiDB-lite"/>
    </source>
</evidence>
<protein>
    <submittedName>
        <fullName evidence="2">Uncharacterized protein</fullName>
    </submittedName>
</protein>
<evidence type="ECO:0000313" key="3">
    <source>
        <dbReference type="Proteomes" id="UP000198781"/>
    </source>
</evidence>
<name>A0A1G6LDL6_9BURK</name>